<evidence type="ECO:0000313" key="3">
    <source>
        <dbReference type="EMBL" id="CDI76730.1"/>
    </source>
</evidence>
<keyword evidence="4" id="KW-1185">Reference proteome</keyword>
<evidence type="ECO:0000313" key="4">
    <source>
        <dbReference type="Proteomes" id="UP000018050"/>
    </source>
</evidence>
<feature type="compositionally biased region" description="Basic and acidic residues" evidence="1">
    <location>
        <begin position="512"/>
        <end position="521"/>
    </location>
</feature>
<sequence>MAGKCLFSCFVVLICGSLAASGQLAQPLFVNFAGCSEPLFFPAASILTYRQHVLNALIQVFQLRHPDDDIGGPQVMAACTQAAALLDTYRSLRSTYLDYHMQHNPQAGMSEDSAAWMTGRFNLMLQEDKAVANDKNLQKGLKWCIDSTLVVQKILSQRALSNVNESPTSPGNAFNNLLDASRTAGASHTRRIAQYLLARCRDESKETSAQLYAWAALSVGIAEAFFRGQLTCAINAKTSSAVDLSLVKAALSLSWGKLEAEEVLQPHALLEQAVKSIGKSKFLTDSDRKHMQKNCSRIEPTGETPNPPGQPPPPPPPAHREEPPLEATEEVLSHPPIAPVPPGPSGEKKPHPQGQPPPPHPPVHRGMPPLDATEVVPSESTATVPPGEHEEQTASLETVEAPANTQDEHANPQGAEGEPPPVPPRPEENQPGAEETNVTASAAIIPVPFPKPEDKELAKPTQPSPNQGQENPHDGSPTGPPPAPPKVPHSGSTNQTEDRTRDNSSPVPIPSEHSDEARDADTMPPRELPQRIKLGYRSGSLPTKRPEGSNTKPRRSQSDNYNRHRKADPAGQGAHLFNHRLLTGAGSATTIERTCPGELIESVGGKTRLSEAVMAVIGSLQLFFVTRIIPPLSLCLPVPLKSVHSANVECTGLRAELRASGCTG</sequence>
<keyword evidence="2" id="KW-0732">Signal</keyword>
<proteinExistence type="predicted"/>
<feature type="compositionally biased region" description="Pro residues" evidence="1">
    <location>
        <begin position="478"/>
        <end position="487"/>
    </location>
</feature>
<reference evidence="3" key="1">
    <citation type="submission" date="2013-10" db="EMBL/GenBank/DDBJ databases">
        <title>Genomic analysis of the causative agents of coccidiosis in chickens.</title>
        <authorList>
            <person name="Reid A.J."/>
            <person name="Blake D."/>
            <person name="Billington K."/>
            <person name="Browne H."/>
            <person name="Dunn M."/>
            <person name="Hung S."/>
            <person name="Kawahara F."/>
            <person name="Miranda-Saavedra D."/>
            <person name="Mourier T."/>
            <person name="Nagra H."/>
            <person name="Otto T.D."/>
            <person name="Rawlings N."/>
            <person name="Sanchez A."/>
            <person name="Sanders M."/>
            <person name="Subramaniam C."/>
            <person name="Tay Y."/>
            <person name="Dear P."/>
            <person name="Doerig C."/>
            <person name="Gruber A."/>
            <person name="Parkinson J."/>
            <person name="Shirley M."/>
            <person name="Wan K.L."/>
            <person name="Berriman M."/>
            <person name="Tomley F."/>
            <person name="Pain A."/>
        </authorList>
    </citation>
    <scope>NUCLEOTIDE SEQUENCE</scope>
    <source>
        <strain evidence="3">Houghton</strain>
    </source>
</reference>
<evidence type="ECO:0000256" key="2">
    <source>
        <dbReference type="SAM" id="SignalP"/>
    </source>
</evidence>
<feature type="compositionally biased region" description="Pro residues" evidence="1">
    <location>
        <begin position="305"/>
        <end position="317"/>
    </location>
</feature>
<dbReference type="AlphaFoldDB" id="U6G9C1"/>
<dbReference type="RefSeq" id="XP_013252795.1">
    <property type="nucleotide sequence ID" value="XM_013397341.1"/>
</dbReference>
<dbReference type="GeneID" id="25268449"/>
<name>U6G9C1_EIMAC</name>
<organism evidence="3 4">
    <name type="scientific">Eimeria acervulina</name>
    <name type="common">Coccidian parasite</name>
    <dbReference type="NCBI Taxonomy" id="5801"/>
    <lineage>
        <taxon>Eukaryota</taxon>
        <taxon>Sar</taxon>
        <taxon>Alveolata</taxon>
        <taxon>Apicomplexa</taxon>
        <taxon>Conoidasida</taxon>
        <taxon>Coccidia</taxon>
        <taxon>Eucoccidiorida</taxon>
        <taxon>Eimeriorina</taxon>
        <taxon>Eimeriidae</taxon>
        <taxon>Eimeria</taxon>
    </lineage>
</organism>
<evidence type="ECO:0000256" key="1">
    <source>
        <dbReference type="SAM" id="MobiDB-lite"/>
    </source>
</evidence>
<reference evidence="3" key="2">
    <citation type="submission" date="2013-10" db="EMBL/GenBank/DDBJ databases">
        <authorList>
            <person name="Aslett M."/>
        </authorList>
    </citation>
    <scope>NUCLEOTIDE SEQUENCE</scope>
    <source>
        <strain evidence="3">Houghton</strain>
    </source>
</reference>
<feature type="signal peptide" evidence="2">
    <location>
        <begin position="1"/>
        <end position="19"/>
    </location>
</feature>
<dbReference type="VEuPathDB" id="ToxoDB:EAH_00003790"/>
<accession>U6G9C1</accession>
<feature type="region of interest" description="Disordered" evidence="1">
    <location>
        <begin position="296"/>
        <end position="573"/>
    </location>
</feature>
<protein>
    <submittedName>
        <fullName evidence="3">Uncharacterized protein</fullName>
    </submittedName>
</protein>
<dbReference type="EMBL" id="HG670450">
    <property type="protein sequence ID" value="CDI76730.1"/>
    <property type="molecule type" value="Genomic_DNA"/>
</dbReference>
<dbReference type="OrthoDB" id="347077at2759"/>
<dbReference type="OMA" id="QLTCAIN"/>
<gene>
    <name evidence="3" type="ORF">EAH_00003790</name>
</gene>
<feature type="chain" id="PRO_5004669703" evidence="2">
    <location>
        <begin position="20"/>
        <end position="664"/>
    </location>
</feature>
<dbReference type="Proteomes" id="UP000018050">
    <property type="component" value="Unassembled WGS sequence"/>
</dbReference>